<sequence>MDKEILWEGYNSKALSYFRRGREVEIQIEHHPPRGRVVVVDHGGGIGVALDAGGDGSGVVIGLHPLLLRSDEGVEVEEGVVVVVVMRRGSDGGSVVEGEPGGAAAGAEVEIQRGCGDRGVSSSAAAAAAVVFPGGGLDGAALARGLAVEVMVVRVMREVDEVGGGVGAVREGEIGLGLGASELARCGVVGPGGLLGGVECPQPDAALLARIPDLRRVPSPRPLPHPTEVNLLHASFLLAGTDAAFLRPRRHVEEEKMHTHST</sequence>
<proteinExistence type="predicted"/>
<comment type="caution">
    <text evidence="1">The sequence shown here is derived from an EMBL/GenBank/DDBJ whole genome shotgun (WGS) entry which is preliminary data.</text>
</comment>
<dbReference type="Proteomes" id="UP000825729">
    <property type="component" value="Unassembled WGS sequence"/>
</dbReference>
<reference evidence="1 2" key="1">
    <citation type="submission" date="2021-07" db="EMBL/GenBank/DDBJ databases">
        <title>The Aristolochia fimbriata genome: insights into angiosperm evolution, floral development and chemical biosynthesis.</title>
        <authorList>
            <person name="Jiao Y."/>
        </authorList>
    </citation>
    <scope>NUCLEOTIDE SEQUENCE [LARGE SCALE GENOMIC DNA]</scope>
    <source>
        <strain evidence="1">IBCAS-2021</strain>
        <tissue evidence="1">Leaf</tissue>
    </source>
</reference>
<name>A0AAV7DUI8_ARIFI</name>
<accession>A0AAV7DUI8</accession>
<dbReference type="EMBL" id="JAINDJ010000008">
    <property type="protein sequence ID" value="KAG9439246.1"/>
    <property type="molecule type" value="Genomic_DNA"/>
</dbReference>
<evidence type="ECO:0000313" key="1">
    <source>
        <dbReference type="EMBL" id="KAG9439246.1"/>
    </source>
</evidence>
<organism evidence="1 2">
    <name type="scientific">Aristolochia fimbriata</name>
    <name type="common">White veined hardy Dutchman's pipe vine</name>
    <dbReference type="NCBI Taxonomy" id="158543"/>
    <lineage>
        <taxon>Eukaryota</taxon>
        <taxon>Viridiplantae</taxon>
        <taxon>Streptophyta</taxon>
        <taxon>Embryophyta</taxon>
        <taxon>Tracheophyta</taxon>
        <taxon>Spermatophyta</taxon>
        <taxon>Magnoliopsida</taxon>
        <taxon>Magnoliidae</taxon>
        <taxon>Piperales</taxon>
        <taxon>Aristolochiaceae</taxon>
        <taxon>Aristolochia</taxon>
    </lineage>
</organism>
<protein>
    <submittedName>
        <fullName evidence="1">Uncharacterized protein</fullName>
    </submittedName>
</protein>
<keyword evidence="2" id="KW-1185">Reference proteome</keyword>
<gene>
    <name evidence="1" type="ORF">H6P81_019411</name>
</gene>
<evidence type="ECO:0000313" key="2">
    <source>
        <dbReference type="Proteomes" id="UP000825729"/>
    </source>
</evidence>
<dbReference type="AlphaFoldDB" id="A0AAV7DUI8"/>